<dbReference type="AlphaFoldDB" id="A0A2I0VDB8"/>
<proteinExistence type="predicted"/>
<name>A0A2I0VDB8_9ASPA</name>
<dbReference type="Proteomes" id="UP000233837">
    <property type="component" value="Unassembled WGS sequence"/>
</dbReference>
<dbReference type="EMBL" id="KZ503787">
    <property type="protein sequence ID" value="PKU61396.1"/>
    <property type="molecule type" value="Genomic_DNA"/>
</dbReference>
<evidence type="ECO:0000313" key="2">
    <source>
        <dbReference type="Proteomes" id="UP000233837"/>
    </source>
</evidence>
<sequence length="92" mass="10952">MEQAYDSMCWLTLKKLLIYLGFPDRFMELIMECITLPRYSILINGTRSKWIEGKCGFRQGCPLSPFLFIICSQLLSNIFYYRGKKYGYQHLF</sequence>
<protein>
    <submittedName>
        <fullName evidence="1">Integrator complex subunit 11</fullName>
    </submittedName>
</protein>
<reference evidence="1 2" key="2">
    <citation type="journal article" date="2017" name="Nature">
        <title>The Apostasia genome and the evolution of orchids.</title>
        <authorList>
            <person name="Zhang G.Q."/>
            <person name="Liu K.W."/>
            <person name="Li Z."/>
            <person name="Lohaus R."/>
            <person name="Hsiao Y.Y."/>
            <person name="Niu S.C."/>
            <person name="Wang J.Y."/>
            <person name="Lin Y.C."/>
            <person name="Xu Q."/>
            <person name="Chen L.J."/>
            <person name="Yoshida K."/>
            <person name="Fujiwara S."/>
            <person name="Wang Z.W."/>
            <person name="Zhang Y.Q."/>
            <person name="Mitsuda N."/>
            <person name="Wang M."/>
            <person name="Liu G.H."/>
            <person name="Pecoraro L."/>
            <person name="Huang H.X."/>
            <person name="Xiao X.J."/>
            <person name="Lin M."/>
            <person name="Wu X.Y."/>
            <person name="Wu W.L."/>
            <person name="Chen Y.Y."/>
            <person name="Chang S.B."/>
            <person name="Sakamoto S."/>
            <person name="Ohme-Takagi M."/>
            <person name="Yagi M."/>
            <person name="Zeng S.J."/>
            <person name="Shen C.Y."/>
            <person name="Yeh C.M."/>
            <person name="Luo Y.B."/>
            <person name="Tsai W.C."/>
            <person name="Van de Peer Y."/>
            <person name="Liu Z.J."/>
        </authorList>
    </citation>
    <scope>NUCLEOTIDE SEQUENCE [LARGE SCALE GENOMIC DNA]</scope>
    <source>
        <tissue evidence="1">The whole plant</tissue>
    </source>
</reference>
<gene>
    <name evidence="1" type="ORF">MA16_Dca023661</name>
</gene>
<dbReference type="STRING" id="906689.A0A2I0VDB8"/>
<dbReference type="PANTHER" id="PTHR31635:SF196">
    <property type="entry name" value="REVERSE TRANSCRIPTASE DOMAIN-CONTAINING PROTEIN-RELATED"/>
    <property type="match status" value="1"/>
</dbReference>
<organism evidence="1 2">
    <name type="scientific">Dendrobium catenatum</name>
    <dbReference type="NCBI Taxonomy" id="906689"/>
    <lineage>
        <taxon>Eukaryota</taxon>
        <taxon>Viridiplantae</taxon>
        <taxon>Streptophyta</taxon>
        <taxon>Embryophyta</taxon>
        <taxon>Tracheophyta</taxon>
        <taxon>Spermatophyta</taxon>
        <taxon>Magnoliopsida</taxon>
        <taxon>Liliopsida</taxon>
        <taxon>Asparagales</taxon>
        <taxon>Orchidaceae</taxon>
        <taxon>Epidendroideae</taxon>
        <taxon>Malaxideae</taxon>
        <taxon>Dendrobiinae</taxon>
        <taxon>Dendrobium</taxon>
    </lineage>
</organism>
<accession>A0A2I0VDB8</accession>
<evidence type="ECO:0000313" key="1">
    <source>
        <dbReference type="EMBL" id="PKU61396.1"/>
    </source>
</evidence>
<dbReference type="PANTHER" id="PTHR31635">
    <property type="entry name" value="REVERSE TRANSCRIPTASE DOMAIN-CONTAINING PROTEIN-RELATED"/>
    <property type="match status" value="1"/>
</dbReference>
<keyword evidence="2" id="KW-1185">Reference proteome</keyword>
<reference evidence="1 2" key="1">
    <citation type="journal article" date="2016" name="Sci. Rep.">
        <title>The Dendrobium catenatum Lindl. genome sequence provides insights into polysaccharide synthase, floral development and adaptive evolution.</title>
        <authorList>
            <person name="Zhang G.Q."/>
            <person name="Xu Q."/>
            <person name="Bian C."/>
            <person name="Tsai W.C."/>
            <person name="Yeh C.M."/>
            <person name="Liu K.W."/>
            <person name="Yoshida K."/>
            <person name="Zhang L.S."/>
            <person name="Chang S.B."/>
            <person name="Chen F."/>
            <person name="Shi Y."/>
            <person name="Su Y.Y."/>
            <person name="Zhang Y.Q."/>
            <person name="Chen L.J."/>
            <person name="Yin Y."/>
            <person name="Lin M."/>
            <person name="Huang H."/>
            <person name="Deng H."/>
            <person name="Wang Z.W."/>
            <person name="Zhu S.L."/>
            <person name="Zhao X."/>
            <person name="Deng C."/>
            <person name="Niu S.C."/>
            <person name="Huang J."/>
            <person name="Wang M."/>
            <person name="Liu G.H."/>
            <person name="Yang H.J."/>
            <person name="Xiao X.J."/>
            <person name="Hsiao Y.Y."/>
            <person name="Wu W.L."/>
            <person name="Chen Y.Y."/>
            <person name="Mitsuda N."/>
            <person name="Ohme-Takagi M."/>
            <person name="Luo Y.B."/>
            <person name="Van de Peer Y."/>
            <person name="Liu Z.J."/>
        </authorList>
    </citation>
    <scope>NUCLEOTIDE SEQUENCE [LARGE SCALE GENOMIC DNA]</scope>
    <source>
        <tissue evidence="1">The whole plant</tissue>
    </source>
</reference>